<comment type="caution">
    <text evidence="8">The sequence shown here is derived from an EMBL/GenBank/DDBJ whole genome shotgun (WGS) entry which is preliminary data.</text>
</comment>
<dbReference type="Pfam" id="PF17390">
    <property type="entry name" value="Bac_rhamnosid_C"/>
    <property type="match status" value="1"/>
</dbReference>
<keyword evidence="3" id="KW-0378">Hydrolase</keyword>
<dbReference type="Gene3D" id="1.50.10.10">
    <property type="match status" value="1"/>
</dbReference>
<dbReference type="EMBL" id="QJNS01000068">
    <property type="protein sequence ID" value="RYO89719.1"/>
    <property type="molecule type" value="Genomic_DNA"/>
</dbReference>
<evidence type="ECO:0000313" key="8">
    <source>
        <dbReference type="EMBL" id="RYO89719.1"/>
    </source>
</evidence>
<feature type="domain" description="Alpha-L-rhamnosidase concanavalin-like" evidence="4">
    <location>
        <begin position="348"/>
        <end position="442"/>
    </location>
</feature>
<dbReference type="InterPro" id="IPR012341">
    <property type="entry name" value="6hp_glycosidase-like_sf"/>
</dbReference>
<dbReference type="InterPro" id="IPR013737">
    <property type="entry name" value="Bac_rhamnosid_N"/>
</dbReference>
<dbReference type="Pfam" id="PF05592">
    <property type="entry name" value="Bac_rhamnosid"/>
    <property type="match status" value="1"/>
</dbReference>
<dbReference type="Pfam" id="PF17389">
    <property type="entry name" value="Bac_rhamnosid6H"/>
    <property type="match status" value="1"/>
</dbReference>
<evidence type="ECO:0000256" key="2">
    <source>
        <dbReference type="ARBA" id="ARBA00012652"/>
    </source>
</evidence>
<evidence type="ECO:0000259" key="7">
    <source>
        <dbReference type="Pfam" id="PF17390"/>
    </source>
</evidence>
<reference evidence="8 9" key="1">
    <citation type="submission" date="2018-06" db="EMBL/GenBank/DDBJ databases">
        <title>Complete Genomes of Monosporascus.</title>
        <authorList>
            <person name="Robinson A.J."/>
            <person name="Natvig D.O."/>
        </authorList>
    </citation>
    <scope>NUCLEOTIDE SEQUENCE [LARGE SCALE GENOMIC DNA]</scope>
    <source>
        <strain evidence="8 9">CBS 609.92</strain>
    </source>
</reference>
<dbReference type="Gene3D" id="2.60.120.260">
    <property type="entry name" value="Galactose-binding domain-like"/>
    <property type="match status" value="2"/>
</dbReference>
<evidence type="ECO:0000259" key="4">
    <source>
        <dbReference type="Pfam" id="PF05592"/>
    </source>
</evidence>
<dbReference type="InterPro" id="IPR035396">
    <property type="entry name" value="Bac_rhamnosid6H"/>
</dbReference>
<proteinExistence type="predicted"/>
<dbReference type="Pfam" id="PF25788">
    <property type="entry name" value="Ig_Rha78A_N"/>
    <property type="match status" value="1"/>
</dbReference>
<dbReference type="InterPro" id="IPR008928">
    <property type="entry name" value="6-hairpin_glycosidase_sf"/>
</dbReference>
<dbReference type="InterPro" id="IPR035398">
    <property type="entry name" value="Bac_rhamnosid_C"/>
</dbReference>
<dbReference type="Proteomes" id="UP000294003">
    <property type="component" value="Unassembled WGS sequence"/>
</dbReference>
<evidence type="ECO:0000256" key="3">
    <source>
        <dbReference type="ARBA" id="ARBA00022801"/>
    </source>
</evidence>
<dbReference type="PANTHER" id="PTHR33307">
    <property type="entry name" value="ALPHA-RHAMNOSIDASE (EUROFUNG)"/>
    <property type="match status" value="1"/>
</dbReference>
<organism evidence="8 9">
    <name type="scientific">Monosporascus cannonballus</name>
    <dbReference type="NCBI Taxonomy" id="155416"/>
    <lineage>
        <taxon>Eukaryota</taxon>
        <taxon>Fungi</taxon>
        <taxon>Dikarya</taxon>
        <taxon>Ascomycota</taxon>
        <taxon>Pezizomycotina</taxon>
        <taxon>Sordariomycetes</taxon>
        <taxon>Xylariomycetidae</taxon>
        <taxon>Xylariales</taxon>
        <taxon>Xylariales incertae sedis</taxon>
        <taxon>Monosporascus</taxon>
    </lineage>
</organism>
<feature type="domain" description="Alpha-L-rhamnosidase six-hairpin glycosidase" evidence="6">
    <location>
        <begin position="451"/>
        <end position="790"/>
    </location>
</feature>
<sequence>MKLSWLSNLAPLTSIANTLSINRGSLRTDGVINPIAVDSTQPRLSWRLGSSKRGDAQTAYQIQAASSDDLWSRPDFWDSGRVDSDDSFAVYSGKSLGSRSAVYWRVRVWDSRGIPSAWSEISMFEVSLLKESDWKASWISNPEYSSGNNSLPLFAKEFTVPCLPTKARLYLLGLGVHAPKINGEAVGDTVPGTGYSTVEKTALYSTYDVTKQVNPGKNVIGVALGKGIYNADEPLGGRYTKLTVSEQELKLISQLEYTCPADGTHRVVSDDSWLTTVQGLHLEGHWYGGEEYDARNEIKNWSKTSGNRKGWTKASITTGPGGVLVSPKSPQLMVIDTVKAIDVKPAGSQWVFNFGVNFAGTFALKINGKGRAGTRIVFYPSEIVHEDGSPDQHTTEGPIFDAYTIKGEGSEVYSPKFLYHGMQYVGVNLTWTPSASDMTGSVIRAPNERVLELSTSNELFNGIHKIIDRSIQSNMYSVLTDCPHREKYGWLEQDHLVFEPLALGYDLQAYGVDLVRTMADAQAEDVPGLIPDIAPELHVLLPEQGYLLVSKNFPQLTISQWGRAMIAFPLKHYMYYGDANVLTMRHQYMVEYVGYLKNRANGQPYLNDGGLGDWLTLDKTTPKGLASTFGYHSAVSDMAEIEEILGNDAEAANYRALADEIKGGFNSMWFNNTGSPHYATNCQGCNAIALDMGAVADEHKADVLANIIASLEAHGWHWTVGEISLPSLIRVLHKAGRDDVLFRLFSQETVPSYGSQVLYGATSLWEHWDAPETGGSWNHFMFGYGDTWILRLSGLAHGEDSVAWRRIDYRPVVVGDLTSARTSYRTPQGVASASWELNGTALSYDVVVPVGSRGTVYLNSTSVTEGGRRLRAGRDGILTVERRDHGQTVIAVGSGSYRFEAEYR</sequence>
<dbReference type="Gene3D" id="2.60.40.10">
    <property type="entry name" value="Immunoglobulins"/>
    <property type="match status" value="1"/>
</dbReference>
<dbReference type="InterPro" id="IPR008902">
    <property type="entry name" value="Rhamnosid_concanavalin"/>
</dbReference>
<protein>
    <recommendedName>
        <fullName evidence="2">alpha-L-rhamnosidase</fullName>
        <ecNumber evidence="2">3.2.1.40</ecNumber>
    </recommendedName>
</protein>
<dbReference type="EC" id="3.2.1.40" evidence="2"/>
<dbReference type="InterPro" id="IPR016007">
    <property type="entry name" value="Alpha_rhamnosid"/>
</dbReference>
<gene>
    <name evidence="8" type="ORF">DL762_003084</name>
</gene>
<feature type="domain" description="Alpha-L-rhamnosidase C-terminal" evidence="7">
    <location>
        <begin position="800"/>
        <end position="864"/>
    </location>
</feature>
<evidence type="ECO:0000256" key="1">
    <source>
        <dbReference type="ARBA" id="ARBA00001445"/>
    </source>
</evidence>
<dbReference type="PANTHER" id="PTHR33307:SF11">
    <property type="entry name" value="ALPHA-L-RHAMNOSIDASE"/>
    <property type="match status" value="1"/>
</dbReference>
<evidence type="ECO:0000259" key="5">
    <source>
        <dbReference type="Pfam" id="PF08531"/>
    </source>
</evidence>
<dbReference type="PIRSF" id="PIRSF010631">
    <property type="entry name" value="A-rhamnsds"/>
    <property type="match status" value="1"/>
</dbReference>
<dbReference type="InterPro" id="IPR013783">
    <property type="entry name" value="Ig-like_fold"/>
</dbReference>
<dbReference type="SUPFAM" id="SSF48208">
    <property type="entry name" value="Six-hairpin glycosidases"/>
    <property type="match status" value="1"/>
</dbReference>
<evidence type="ECO:0000259" key="6">
    <source>
        <dbReference type="Pfam" id="PF17389"/>
    </source>
</evidence>
<keyword evidence="9" id="KW-1185">Reference proteome</keyword>
<name>A0ABY0HBM1_9PEZI</name>
<evidence type="ECO:0000313" key="9">
    <source>
        <dbReference type="Proteomes" id="UP000294003"/>
    </source>
</evidence>
<dbReference type="Pfam" id="PF08531">
    <property type="entry name" value="Bac_rhamnosid_N"/>
    <property type="match status" value="1"/>
</dbReference>
<feature type="domain" description="Bacterial alpha-L-rhamnosidase N-terminal" evidence="5">
    <location>
        <begin position="165"/>
        <end position="334"/>
    </location>
</feature>
<comment type="catalytic activity">
    <reaction evidence="1">
        <text>Hydrolysis of terminal non-reducing alpha-L-rhamnose residues in alpha-L-rhamnosides.</text>
        <dbReference type="EC" id="3.2.1.40"/>
    </reaction>
</comment>
<dbReference type="Gene3D" id="2.60.420.10">
    <property type="entry name" value="Maltose phosphorylase, domain 3"/>
    <property type="match status" value="1"/>
</dbReference>
<accession>A0ABY0HBM1</accession>